<feature type="domain" description="CheW-like" evidence="13">
    <location>
        <begin position="518"/>
        <end position="659"/>
    </location>
</feature>
<dbReference type="SUPFAM" id="SSF47226">
    <property type="entry name" value="Histidine-containing phosphotransfer domain, HPT domain"/>
    <property type="match status" value="1"/>
</dbReference>
<keyword evidence="9" id="KW-0067">ATP-binding</keyword>
<dbReference type="Pfam" id="PF02895">
    <property type="entry name" value="H-kinase_dim"/>
    <property type="match status" value="1"/>
</dbReference>
<sequence>MAQHEYLHLFIEESFEHLQNVQQHLLALEQEEEVMLHIEEIFRSAHTLKGMAATMEYKTITELTHTMENVLDGLRKEELSLQPAMIDVLFQAADALEEMVRDIERGEENDRDVSTIVLQLEQMTKHPTSSMESAAVASMEIDYFPFERTVIEQAVTTGLNVYEITVTFEASAVLKAVRAFMVVQKLDEYGEMVKSIPSAEDIENDQFDQSITLVYVTDTAAGALQNEVERISEIEHVSIQPVQLGKTQQKEARSSQKEKKQEEKVELTKTVRINTDRMELLMNLFEEFVIERGQLEQVAHTIDHPDLTSSVDRIKRTSSQLQEVILSMRMMTVERVFNRFPSMIRKLSKELGKDVVIDISGQDTELDRSIIDEIGDPLVHLLRNAIDHGIETPDVRKQVDKPEKGRVTLEAYHRGNHVYIDISDDGAGINRERVMKKAIENNLISESDAASRSDFDLFQLLFAPGFSTAKEVTDVSGRGVGLDVVKQTFEQLGGKIIIQSEEGKGSTFSIQLPLTLSIMDVLLIQCEEEIYGIPTSQLIETAIAPHEDKVVMQGQVMLQYRGQIIPVIELKEAFQVPVRPTAAEEVHFEDTFTSYLIVKHDKKAAAIAVDQFIGQQDVVIKPLGKRLSTVRGISGATILGNGTIAFIIDAAQLLEERGR</sequence>
<evidence type="ECO:0000256" key="6">
    <source>
        <dbReference type="ARBA" id="ARBA00022679"/>
    </source>
</evidence>
<feature type="domain" description="Histidine kinase" evidence="12">
    <location>
        <begin position="266"/>
        <end position="516"/>
    </location>
</feature>
<dbReference type="SMART" id="SM00387">
    <property type="entry name" value="HATPase_c"/>
    <property type="match status" value="1"/>
</dbReference>
<dbReference type="Gene3D" id="2.30.30.40">
    <property type="entry name" value="SH3 Domains"/>
    <property type="match status" value="1"/>
</dbReference>
<dbReference type="PANTHER" id="PTHR43395:SF1">
    <property type="entry name" value="CHEMOTAXIS PROTEIN CHEA"/>
    <property type="match status" value="1"/>
</dbReference>
<dbReference type="InterPro" id="IPR003594">
    <property type="entry name" value="HATPase_dom"/>
</dbReference>
<dbReference type="InterPro" id="IPR035891">
    <property type="entry name" value="CheY-binding_CheA"/>
</dbReference>
<dbReference type="RefSeq" id="WP_204695752.1">
    <property type="nucleotide sequence ID" value="NZ_JAFBEC010000002.1"/>
</dbReference>
<evidence type="ECO:0000256" key="8">
    <source>
        <dbReference type="ARBA" id="ARBA00022777"/>
    </source>
</evidence>
<dbReference type="InterPro" id="IPR004358">
    <property type="entry name" value="Sig_transdc_His_kin-like_C"/>
</dbReference>
<dbReference type="InterPro" id="IPR002545">
    <property type="entry name" value="CheW-lke_dom"/>
</dbReference>
<comment type="catalytic activity">
    <reaction evidence="1">
        <text>ATP + protein L-histidine = ADP + protein N-phospho-L-histidine.</text>
        <dbReference type="EC" id="2.7.13.3"/>
    </reaction>
</comment>
<dbReference type="Pfam" id="PF01627">
    <property type="entry name" value="Hpt"/>
    <property type="match status" value="1"/>
</dbReference>
<proteinExistence type="predicted"/>
<evidence type="ECO:0000256" key="1">
    <source>
        <dbReference type="ARBA" id="ARBA00000085"/>
    </source>
</evidence>
<dbReference type="InterPro" id="IPR037052">
    <property type="entry name" value="CheA-like_P2_sf"/>
</dbReference>
<keyword evidence="5 11" id="KW-0597">Phosphoprotein</keyword>
<dbReference type="Pfam" id="PF01584">
    <property type="entry name" value="CheW"/>
    <property type="match status" value="1"/>
</dbReference>
<dbReference type="SUPFAM" id="SSF55874">
    <property type="entry name" value="ATPase domain of HSP90 chaperone/DNA topoisomerase II/histidine kinase"/>
    <property type="match status" value="1"/>
</dbReference>
<dbReference type="SUPFAM" id="SSF47384">
    <property type="entry name" value="Homodimeric domain of signal transducing histidine kinase"/>
    <property type="match status" value="1"/>
</dbReference>
<dbReference type="Proteomes" id="UP000741863">
    <property type="component" value="Unassembled WGS sequence"/>
</dbReference>
<dbReference type="SUPFAM" id="SSF50341">
    <property type="entry name" value="CheW-like"/>
    <property type="match status" value="1"/>
</dbReference>
<keyword evidence="10" id="KW-0902">Two-component regulatory system</keyword>
<dbReference type="InterPro" id="IPR051315">
    <property type="entry name" value="Bact_Chemotaxis_CheA"/>
</dbReference>
<feature type="modified residue" description="Phosphohistidine" evidence="11">
    <location>
        <position position="46"/>
    </location>
</feature>
<dbReference type="InterPro" id="IPR010808">
    <property type="entry name" value="CheA_P2-bd"/>
</dbReference>
<evidence type="ECO:0000313" key="16">
    <source>
        <dbReference type="Proteomes" id="UP000741863"/>
    </source>
</evidence>
<dbReference type="Gene3D" id="1.10.287.560">
    <property type="entry name" value="Histidine kinase CheA-like, homodimeric domain"/>
    <property type="match status" value="1"/>
</dbReference>
<keyword evidence="4" id="KW-0145">Chemotaxis</keyword>
<dbReference type="InterPro" id="IPR036061">
    <property type="entry name" value="CheW-like_dom_sf"/>
</dbReference>
<dbReference type="PROSITE" id="PS50894">
    <property type="entry name" value="HPT"/>
    <property type="match status" value="1"/>
</dbReference>
<dbReference type="SMART" id="SM01231">
    <property type="entry name" value="H-kinase_dim"/>
    <property type="match status" value="1"/>
</dbReference>
<keyword evidence="16" id="KW-1185">Reference proteome</keyword>
<feature type="domain" description="HPt" evidence="14">
    <location>
        <begin position="1"/>
        <end position="103"/>
    </location>
</feature>
<name>A0ABS2P8D2_9BACL</name>
<dbReference type="GO" id="GO:0004673">
    <property type="term" value="F:protein histidine kinase activity"/>
    <property type="evidence" value="ECO:0007669"/>
    <property type="project" value="UniProtKB-EC"/>
</dbReference>
<dbReference type="InterPro" id="IPR036641">
    <property type="entry name" value="HPT_dom_sf"/>
</dbReference>
<evidence type="ECO:0000256" key="10">
    <source>
        <dbReference type="ARBA" id="ARBA00023012"/>
    </source>
</evidence>
<dbReference type="InterPro" id="IPR037006">
    <property type="entry name" value="CheA-like_homodim_sf"/>
</dbReference>
<comment type="caution">
    <text evidence="15">The sequence shown here is derived from an EMBL/GenBank/DDBJ whole genome shotgun (WGS) entry which is preliminary data.</text>
</comment>
<dbReference type="PROSITE" id="PS50109">
    <property type="entry name" value="HIS_KIN"/>
    <property type="match status" value="1"/>
</dbReference>
<evidence type="ECO:0000313" key="15">
    <source>
        <dbReference type="EMBL" id="MBM7631650.1"/>
    </source>
</evidence>
<dbReference type="SMART" id="SM00073">
    <property type="entry name" value="HPT"/>
    <property type="match status" value="1"/>
</dbReference>
<organism evidence="15 16">
    <name type="scientific">Geomicrobium sediminis</name>
    <dbReference type="NCBI Taxonomy" id="1347788"/>
    <lineage>
        <taxon>Bacteria</taxon>
        <taxon>Bacillati</taxon>
        <taxon>Bacillota</taxon>
        <taxon>Bacilli</taxon>
        <taxon>Bacillales</taxon>
        <taxon>Geomicrobium</taxon>
    </lineage>
</organism>
<dbReference type="PROSITE" id="PS50851">
    <property type="entry name" value="CHEW"/>
    <property type="match status" value="1"/>
</dbReference>
<evidence type="ECO:0000256" key="9">
    <source>
        <dbReference type="ARBA" id="ARBA00022840"/>
    </source>
</evidence>
<dbReference type="CDD" id="cd16916">
    <property type="entry name" value="HATPase_CheA-like"/>
    <property type="match status" value="1"/>
</dbReference>
<evidence type="ECO:0000256" key="2">
    <source>
        <dbReference type="ARBA" id="ARBA00012438"/>
    </source>
</evidence>
<dbReference type="Gene3D" id="3.30.70.1110">
    <property type="entry name" value="Histidine kinase CheA-like, P2 response regulator-binding domain"/>
    <property type="match status" value="1"/>
</dbReference>
<dbReference type="Gene3D" id="1.20.120.160">
    <property type="entry name" value="HPT domain"/>
    <property type="match status" value="1"/>
</dbReference>
<accession>A0ABS2P8D2</accession>
<evidence type="ECO:0000256" key="11">
    <source>
        <dbReference type="PROSITE-ProRule" id="PRU00110"/>
    </source>
</evidence>
<evidence type="ECO:0000256" key="5">
    <source>
        <dbReference type="ARBA" id="ARBA00022553"/>
    </source>
</evidence>
<evidence type="ECO:0000259" key="13">
    <source>
        <dbReference type="PROSITE" id="PS50851"/>
    </source>
</evidence>
<protein>
    <recommendedName>
        <fullName evidence="3">Chemotaxis protein CheA</fullName>
        <ecNumber evidence="2">2.7.13.3</ecNumber>
    </recommendedName>
</protein>
<dbReference type="InterPro" id="IPR036097">
    <property type="entry name" value="HisK_dim/P_sf"/>
</dbReference>
<dbReference type="EC" id="2.7.13.3" evidence="2"/>
<keyword evidence="6 15" id="KW-0808">Transferase</keyword>
<dbReference type="Gene3D" id="3.30.565.10">
    <property type="entry name" value="Histidine kinase-like ATPase, C-terminal domain"/>
    <property type="match status" value="1"/>
</dbReference>
<evidence type="ECO:0000259" key="14">
    <source>
        <dbReference type="PROSITE" id="PS50894"/>
    </source>
</evidence>
<evidence type="ECO:0000256" key="4">
    <source>
        <dbReference type="ARBA" id="ARBA00022500"/>
    </source>
</evidence>
<dbReference type="Pfam" id="PF07194">
    <property type="entry name" value="P2"/>
    <property type="match status" value="1"/>
</dbReference>
<evidence type="ECO:0000256" key="3">
    <source>
        <dbReference type="ARBA" id="ARBA00021495"/>
    </source>
</evidence>
<dbReference type="PANTHER" id="PTHR43395">
    <property type="entry name" value="SENSOR HISTIDINE KINASE CHEA"/>
    <property type="match status" value="1"/>
</dbReference>
<keyword evidence="8 15" id="KW-0418">Kinase</keyword>
<evidence type="ECO:0000259" key="12">
    <source>
        <dbReference type="PROSITE" id="PS50109"/>
    </source>
</evidence>
<keyword evidence="7" id="KW-0547">Nucleotide-binding</keyword>
<dbReference type="Pfam" id="PF02518">
    <property type="entry name" value="HATPase_c"/>
    <property type="match status" value="1"/>
</dbReference>
<dbReference type="PRINTS" id="PR00344">
    <property type="entry name" value="BCTRLSENSOR"/>
</dbReference>
<dbReference type="InterPro" id="IPR004105">
    <property type="entry name" value="CheA-like_dim"/>
</dbReference>
<dbReference type="SUPFAM" id="SSF55052">
    <property type="entry name" value="CheY-binding domain of CheA"/>
    <property type="match status" value="1"/>
</dbReference>
<dbReference type="InterPro" id="IPR005467">
    <property type="entry name" value="His_kinase_dom"/>
</dbReference>
<dbReference type="InterPro" id="IPR008207">
    <property type="entry name" value="Sig_transdc_His_kin_Hpt_dom"/>
</dbReference>
<dbReference type="SMART" id="SM00260">
    <property type="entry name" value="CheW"/>
    <property type="match status" value="1"/>
</dbReference>
<evidence type="ECO:0000256" key="7">
    <source>
        <dbReference type="ARBA" id="ARBA00022741"/>
    </source>
</evidence>
<dbReference type="InterPro" id="IPR036890">
    <property type="entry name" value="HATPase_C_sf"/>
</dbReference>
<dbReference type="CDD" id="cd00731">
    <property type="entry name" value="CheA_reg"/>
    <property type="match status" value="1"/>
</dbReference>
<gene>
    <name evidence="15" type="ORF">JOD17_000742</name>
</gene>
<dbReference type="CDD" id="cd00088">
    <property type="entry name" value="HPT"/>
    <property type="match status" value="1"/>
</dbReference>
<dbReference type="EMBL" id="JAFBEC010000002">
    <property type="protein sequence ID" value="MBM7631650.1"/>
    <property type="molecule type" value="Genomic_DNA"/>
</dbReference>
<reference evidence="15 16" key="1">
    <citation type="submission" date="2021-01" db="EMBL/GenBank/DDBJ databases">
        <title>Genomic Encyclopedia of Type Strains, Phase IV (KMG-IV): sequencing the most valuable type-strain genomes for metagenomic binning, comparative biology and taxonomic classification.</title>
        <authorList>
            <person name="Goeker M."/>
        </authorList>
    </citation>
    <scope>NUCLEOTIDE SEQUENCE [LARGE SCALE GENOMIC DNA]</scope>
    <source>
        <strain evidence="15 16">DSM 25540</strain>
    </source>
</reference>